<sequence>MDNKLWVILLLIVAAVWLGRSIYRKRSGIAGAMNGLRKLADQERRGMSAASDLPEWERCLALLDRHRHPSEFNQLNMEIGVVEAFVFFLMRHFPEDERISRLREEAAYRKDTVMGFKVNRM</sequence>
<dbReference type="RefSeq" id="WP_377500627.1">
    <property type="nucleotide sequence ID" value="NZ_JBHMDO010000047.1"/>
</dbReference>
<dbReference type="EMBL" id="JBHMDO010000047">
    <property type="protein sequence ID" value="MFB9329920.1"/>
    <property type="molecule type" value="Genomic_DNA"/>
</dbReference>
<keyword evidence="3" id="KW-1185">Reference proteome</keyword>
<evidence type="ECO:0000313" key="2">
    <source>
        <dbReference type="EMBL" id="MFB9329920.1"/>
    </source>
</evidence>
<name>A0ABV5KXG6_9BACL</name>
<proteinExistence type="predicted"/>
<keyword evidence="1" id="KW-1133">Transmembrane helix</keyword>
<keyword evidence="1" id="KW-0812">Transmembrane</keyword>
<reference evidence="2 3" key="1">
    <citation type="submission" date="2024-09" db="EMBL/GenBank/DDBJ databases">
        <authorList>
            <person name="Sun Q."/>
            <person name="Mori K."/>
        </authorList>
    </citation>
    <scope>NUCLEOTIDE SEQUENCE [LARGE SCALE GENOMIC DNA]</scope>
    <source>
        <strain evidence="2 3">TISTR 2452</strain>
    </source>
</reference>
<gene>
    <name evidence="2" type="ORF">ACFFSY_28600</name>
</gene>
<organism evidence="2 3">
    <name type="scientific">Paenibacillus aurantiacus</name>
    <dbReference type="NCBI Taxonomy" id="1936118"/>
    <lineage>
        <taxon>Bacteria</taxon>
        <taxon>Bacillati</taxon>
        <taxon>Bacillota</taxon>
        <taxon>Bacilli</taxon>
        <taxon>Bacillales</taxon>
        <taxon>Paenibacillaceae</taxon>
        <taxon>Paenibacillus</taxon>
    </lineage>
</organism>
<evidence type="ECO:0000256" key="1">
    <source>
        <dbReference type="SAM" id="Phobius"/>
    </source>
</evidence>
<protein>
    <submittedName>
        <fullName evidence="2">Uncharacterized protein</fullName>
    </submittedName>
</protein>
<accession>A0ABV5KXG6</accession>
<comment type="caution">
    <text evidence="2">The sequence shown here is derived from an EMBL/GenBank/DDBJ whole genome shotgun (WGS) entry which is preliminary data.</text>
</comment>
<feature type="transmembrane region" description="Helical" evidence="1">
    <location>
        <begin position="6"/>
        <end position="23"/>
    </location>
</feature>
<dbReference type="Proteomes" id="UP001589747">
    <property type="component" value="Unassembled WGS sequence"/>
</dbReference>
<keyword evidence="1" id="KW-0472">Membrane</keyword>
<evidence type="ECO:0000313" key="3">
    <source>
        <dbReference type="Proteomes" id="UP001589747"/>
    </source>
</evidence>